<evidence type="ECO:0000256" key="3">
    <source>
        <dbReference type="ARBA" id="ARBA00022490"/>
    </source>
</evidence>
<dbReference type="SUPFAM" id="SSF53062">
    <property type="entry name" value="PTS system fructose IIA component-like"/>
    <property type="match status" value="1"/>
</dbReference>
<keyword evidence="5" id="KW-0808">Transferase</keyword>
<dbReference type="PROSITE" id="PS51096">
    <property type="entry name" value="PTS_EIIA_TYPE_4"/>
    <property type="match status" value="1"/>
</dbReference>
<proteinExistence type="predicted"/>
<dbReference type="Gene3D" id="3.40.50.510">
    <property type="entry name" value="Phosphotransferase system, mannose-type IIA component"/>
    <property type="match status" value="1"/>
</dbReference>
<keyword evidence="4" id="KW-0762">Sugar transport</keyword>
<comment type="subcellular location">
    <subcellularLocation>
        <location evidence="1">Cytoplasm</location>
    </subcellularLocation>
</comment>
<keyword evidence="6" id="KW-0598">Phosphotransferase system</keyword>
<dbReference type="InterPro" id="IPR051471">
    <property type="entry name" value="Bacterial_PTS_sugar_comp"/>
</dbReference>
<dbReference type="Proteomes" id="UP000664357">
    <property type="component" value="Unassembled WGS sequence"/>
</dbReference>
<dbReference type="EMBL" id="JAFREL020000001">
    <property type="protein sequence ID" value="MEO1768650.1"/>
    <property type="molecule type" value="Genomic_DNA"/>
</dbReference>
<evidence type="ECO:0000256" key="6">
    <source>
        <dbReference type="ARBA" id="ARBA00022683"/>
    </source>
</evidence>
<dbReference type="CDD" id="cd00006">
    <property type="entry name" value="PTS_IIA_man"/>
    <property type="match status" value="1"/>
</dbReference>
<accession>A0ABV0EL32</accession>
<sequence>MSLNRLMIGFLIATHGKLADGLLDSATLIVGKQEQVNTMSITHETNIEEFGEEMVKQIQQLDSGDGVIVFTDLLLASPYNQAGIGYKKIQETCQYRVISGTNLPILLEAISERMRGNTNLDEVVDNLLLCGKEGIKEFFKEFQKYSTK</sequence>
<dbReference type="Pfam" id="PF03610">
    <property type="entry name" value="EIIA-man"/>
    <property type="match status" value="1"/>
</dbReference>
<organism evidence="9 10">
    <name type="scientific">Candidatus Enterococcus ferrettii</name>
    <dbReference type="NCBI Taxonomy" id="2815324"/>
    <lineage>
        <taxon>Bacteria</taxon>
        <taxon>Bacillati</taxon>
        <taxon>Bacillota</taxon>
        <taxon>Bacilli</taxon>
        <taxon>Lactobacillales</taxon>
        <taxon>Enterococcaceae</taxon>
        <taxon>Enterococcus</taxon>
    </lineage>
</organism>
<reference evidence="9 10" key="1">
    <citation type="submission" date="2024-02" db="EMBL/GenBank/DDBJ databases">
        <title>The Genome Sequence of Enterococcus sp. DIV0159.</title>
        <authorList>
            <person name="Earl A."/>
            <person name="Manson A."/>
            <person name="Gilmore M."/>
            <person name="Sanders J."/>
            <person name="Shea T."/>
            <person name="Howe W."/>
            <person name="Livny J."/>
            <person name="Cuomo C."/>
            <person name="Neafsey D."/>
            <person name="Birren B."/>
        </authorList>
    </citation>
    <scope>NUCLEOTIDE SEQUENCE [LARGE SCALE GENOMIC DNA]</scope>
    <source>
        <strain evidence="9 10">665A</strain>
    </source>
</reference>
<keyword evidence="2" id="KW-0813">Transport</keyword>
<dbReference type="InterPro" id="IPR036662">
    <property type="entry name" value="PTS_EIIA_man-typ_sf"/>
</dbReference>
<evidence type="ECO:0000256" key="2">
    <source>
        <dbReference type="ARBA" id="ARBA00022448"/>
    </source>
</evidence>
<evidence type="ECO:0000256" key="5">
    <source>
        <dbReference type="ARBA" id="ARBA00022679"/>
    </source>
</evidence>
<dbReference type="InterPro" id="IPR004701">
    <property type="entry name" value="PTS_EIIA_man-typ"/>
</dbReference>
<evidence type="ECO:0000313" key="9">
    <source>
        <dbReference type="EMBL" id="MEO1768650.1"/>
    </source>
</evidence>
<evidence type="ECO:0000256" key="1">
    <source>
        <dbReference type="ARBA" id="ARBA00004496"/>
    </source>
</evidence>
<gene>
    <name evidence="9" type="ORF">JZO67_000589</name>
</gene>
<comment type="caution">
    <text evidence="9">The sequence shown here is derived from an EMBL/GenBank/DDBJ whole genome shotgun (WGS) entry which is preliminary data.</text>
</comment>
<protein>
    <submittedName>
        <fullName evidence="9">PTS system, mannose-specific IIA component</fullName>
    </submittedName>
</protein>
<keyword evidence="7" id="KW-0418">Kinase</keyword>
<keyword evidence="10" id="KW-1185">Reference proteome</keyword>
<dbReference type="PANTHER" id="PTHR33799">
    <property type="entry name" value="PTS PERMEASE-RELATED-RELATED"/>
    <property type="match status" value="1"/>
</dbReference>
<evidence type="ECO:0000259" key="8">
    <source>
        <dbReference type="PROSITE" id="PS51096"/>
    </source>
</evidence>
<dbReference type="InterPro" id="IPR033887">
    <property type="entry name" value="PTS_IIA_man"/>
</dbReference>
<feature type="domain" description="PTS EIIA type-4" evidence="8">
    <location>
        <begin position="7"/>
        <end position="135"/>
    </location>
</feature>
<evidence type="ECO:0000313" key="10">
    <source>
        <dbReference type="Proteomes" id="UP000664357"/>
    </source>
</evidence>
<dbReference type="RefSeq" id="WP_242704308.1">
    <property type="nucleotide sequence ID" value="NZ_JAFREL020000001.1"/>
</dbReference>
<evidence type="ECO:0000256" key="7">
    <source>
        <dbReference type="ARBA" id="ARBA00022777"/>
    </source>
</evidence>
<evidence type="ECO:0000256" key="4">
    <source>
        <dbReference type="ARBA" id="ARBA00022597"/>
    </source>
</evidence>
<name>A0ABV0EL32_9ENTE</name>
<keyword evidence="3" id="KW-0963">Cytoplasm</keyword>
<dbReference type="PANTHER" id="PTHR33799:SF1">
    <property type="entry name" value="PTS SYSTEM MANNOSE-SPECIFIC EIIAB COMPONENT-RELATED"/>
    <property type="match status" value="1"/>
</dbReference>